<evidence type="ECO:0000256" key="1">
    <source>
        <dbReference type="SAM" id="Phobius"/>
    </source>
</evidence>
<sequence length="51" mass="6078">MGWYEPKVFVHIFLLILLSNCGPLVSACCFFFFYTPMWYLLCDKLWLCMSS</sequence>
<keyword evidence="1" id="KW-1133">Transmembrane helix</keyword>
<dbReference type="PROSITE" id="PS51257">
    <property type="entry name" value="PROKAR_LIPOPROTEIN"/>
    <property type="match status" value="1"/>
</dbReference>
<protein>
    <submittedName>
        <fullName evidence="2">Uncharacterized protein</fullName>
    </submittedName>
</protein>
<dbReference type="EMBL" id="GBRH01224162">
    <property type="protein sequence ID" value="JAD73733.1"/>
    <property type="molecule type" value="Transcribed_RNA"/>
</dbReference>
<accession>A0A0A9CGZ7</accession>
<feature type="transmembrane region" description="Helical" evidence="1">
    <location>
        <begin position="12"/>
        <end position="34"/>
    </location>
</feature>
<keyword evidence="1" id="KW-0472">Membrane</keyword>
<evidence type="ECO:0000313" key="2">
    <source>
        <dbReference type="EMBL" id="JAD73733.1"/>
    </source>
</evidence>
<keyword evidence="1" id="KW-0812">Transmembrane</keyword>
<proteinExistence type="predicted"/>
<reference evidence="2" key="2">
    <citation type="journal article" date="2015" name="Data Brief">
        <title>Shoot transcriptome of the giant reed, Arundo donax.</title>
        <authorList>
            <person name="Barrero R.A."/>
            <person name="Guerrero F.D."/>
            <person name="Moolhuijzen P."/>
            <person name="Goolsby J.A."/>
            <person name="Tidwell J."/>
            <person name="Bellgard S.E."/>
            <person name="Bellgard M.I."/>
        </authorList>
    </citation>
    <scope>NUCLEOTIDE SEQUENCE</scope>
    <source>
        <tissue evidence="2">Shoot tissue taken approximately 20 cm above the soil surface</tissue>
    </source>
</reference>
<name>A0A0A9CGZ7_ARUDO</name>
<organism evidence="2">
    <name type="scientific">Arundo donax</name>
    <name type="common">Giant reed</name>
    <name type="synonym">Donax arundinaceus</name>
    <dbReference type="NCBI Taxonomy" id="35708"/>
    <lineage>
        <taxon>Eukaryota</taxon>
        <taxon>Viridiplantae</taxon>
        <taxon>Streptophyta</taxon>
        <taxon>Embryophyta</taxon>
        <taxon>Tracheophyta</taxon>
        <taxon>Spermatophyta</taxon>
        <taxon>Magnoliopsida</taxon>
        <taxon>Liliopsida</taxon>
        <taxon>Poales</taxon>
        <taxon>Poaceae</taxon>
        <taxon>PACMAD clade</taxon>
        <taxon>Arundinoideae</taxon>
        <taxon>Arundineae</taxon>
        <taxon>Arundo</taxon>
    </lineage>
</organism>
<reference evidence="2" key="1">
    <citation type="submission" date="2014-09" db="EMBL/GenBank/DDBJ databases">
        <authorList>
            <person name="Magalhaes I.L.F."/>
            <person name="Oliveira U."/>
            <person name="Santos F.R."/>
            <person name="Vidigal T.H.D.A."/>
            <person name="Brescovit A.D."/>
            <person name="Santos A.J."/>
        </authorList>
    </citation>
    <scope>NUCLEOTIDE SEQUENCE</scope>
    <source>
        <tissue evidence="2">Shoot tissue taken approximately 20 cm above the soil surface</tissue>
    </source>
</reference>
<dbReference type="AlphaFoldDB" id="A0A0A9CGZ7"/>